<dbReference type="RefSeq" id="XP_009168945.1">
    <property type="nucleotide sequence ID" value="XM_009170681.1"/>
</dbReference>
<dbReference type="GeneID" id="20319804"/>
<protein>
    <submittedName>
        <fullName evidence="1">Uncharacterized protein</fullName>
    </submittedName>
</protein>
<gene>
    <name evidence="1" type="ORF">T265_05622</name>
</gene>
<evidence type="ECO:0000313" key="2">
    <source>
        <dbReference type="Proteomes" id="UP000054324"/>
    </source>
</evidence>
<dbReference type="Proteomes" id="UP000054324">
    <property type="component" value="Unassembled WGS sequence"/>
</dbReference>
<evidence type="ECO:0000313" key="1">
    <source>
        <dbReference type="EMBL" id="KER27297.1"/>
    </source>
</evidence>
<organism evidence="1 2">
    <name type="scientific">Opisthorchis viverrini</name>
    <name type="common">Southeast Asian liver fluke</name>
    <dbReference type="NCBI Taxonomy" id="6198"/>
    <lineage>
        <taxon>Eukaryota</taxon>
        <taxon>Metazoa</taxon>
        <taxon>Spiralia</taxon>
        <taxon>Lophotrochozoa</taxon>
        <taxon>Platyhelminthes</taxon>
        <taxon>Trematoda</taxon>
        <taxon>Digenea</taxon>
        <taxon>Opisthorchiida</taxon>
        <taxon>Opisthorchiata</taxon>
        <taxon>Opisthorchiidae</taxon>
        <taxon>Opisthorchis</taxon>
    </lineage>
</organism>
<dbReference type="CTD" id="20319804"/>
<dbReference type="KEGG" id="ovi:T265_05622"/>
<dbReference type="EMBL" id="KL596726">
    <property type="protein sequence ID" value="KER27297.1"/>
    <property type="molecule type" value="Genomic_DNA"/>
</dbReference>
<accession>A0A074ZNF7</accession>
<keyword evidence="2" id="KW-1185">Reference proteome</keyword>
<reference evidence="1 2" key="1">
    <citation type="submission" date="2013-11" db="EMBL/GenBank/DDBJ databases">
        <title>Opisthorchis viverrini - life in the bile duct.</title>
        <authorList>
            <person name="Young N.D."/>
            <person name="Nagarajan N."/>
            <person name="Lin S.J."/>
            <person name="Korhonen P.K."/>
            <person name="Jex A.R."/>
            <person name="Hall R.S."/>
            <person name="Safavi-Hemami H."/>
            <person name="Kaewkong W."/>
            <person name="Bertrand D."/>
            <person name="Gao S."/>
            <person name="Seet Q."/>
            <person name="Wongkham S."/>
            <person name="Teh B.T."/>
            <person name="Wongkham C."/>
            <person name="Intapan P.M."/>
            <person name="Maleewong W."/>
            <person name="Yang X."/>
            <person name="Hu M."/>
            <person name="Wang Z."/>
            <person name="Hofmann A."/>
            <person name="Sternberg P.W."/>
            <person name="Tan P."/>
            <person name="Wang J."/>
            <person name="Gasser R.B."/>
        </authorList>
    </citation>
    <scope>NUCLEOTIDE SEQUENCE [LARGE SCALE GENOMIC DNA]</scope>
</reference>
<sequence length="86" mass="9427">MFVQTLGGLRKTRTPSLATEKPLAQKSNEPIGADCSNACRKVRFWISTATSENISKALLKACSSVCDVTQQPTSKYWISDTTVDLM</sequence>
<proteinExistence type="predicted"/>
<name>A0A074ZNF7_OPIVI</name>
<dbReference type="AlphaFoldDB" id="A0A074ZNF7"/>